<dbReference type="SUPFAM" id="SSF53254">
    <property type="entry name" value="Phosphoglycerate mutase-like"/>
    <property type="match status" value="1"/>
</dbReference>
<dbReference type="Proteomes" id="UP000571817">
    <property type="component" value="Unassembled WGS sequence"/>
</dbReference>
<evidence type="ECO:0000256" key="2">
    <source>
        <dbReference type="PIRSR" id="PIRSR613078-2"/>
    </source>
</evidence>
<dbReference type="RefSeq" id="WP_179479897.1">
    <property type="nucleotide sequence ID" value="NZ_JACCFW010000001.1"/>
</dbReference>
<organism evidence="3 4">
    <name type="scientific">Allobranchiibius huperziae</name>
    <dbReference type="NCBI Taxonomy" id="1874116"/>
    <lineage>
        <taxon>Bacteria</taxon>
        <taxon>Bacillati</taxon>
        <taxon>Actinomycetota</taxon>
        <taxon>Actinomycetes</taxon>
        <taxon>Micrococcales</taxon>
        <taxon>Dermacoccaceae</taxon>
        <taxon>Allobranchiibius</taxon>
    </lineage>
</organism>
<evidence type="ECO:0000313" key="4">
    <source>
        <dbReference type="Proteomes" id="UP000571817"/>
    </source>
</evidence>
<name>A0A853DC85_9MICO</name>
<evidence type="ECO:0000313" key="3">
    <source>
        <dbReference type="EMBL" id="NYJ74207.1"/>
    </source>
</evidence>
<proteinExistence type="predicted"/>
<dbReference type="InterPro" id="IPR001345">
    <property type="entry name" value="PG/BPGM_mutase_AS"/>
</dbReference>
<dbReference type="CDD" id="cd07067">
    <property type="entry name" value="HP_PGM_like"/>
    <property type="match status" value="1"/>
</dbReference>
<dbReference type="AlphaFoldDB" id="A0A853DC85"/>
<feature type="binding site" evidence="2">
    <location>
        <position position="77"/>
    </location>
    <ligand>
        <name>substrate</name>
    </ligand>
</feature>
<feature type="active site" description="Proton donor/acceptor" evidence="1">
    <location>
        <position position="101"/>
    </location>
</feature>
<feature type="active site" description="Tele-phosphohistidine intermediate" evidence="1">
    <location>
        <position position="28"/>
    </location>
</feature>
<dbReference type="InterPro" id="IPR013078">
    <property type="entry name" value="His_Pase_superF_clade-1"/>
</dbReference>
<accession>A0A853DC85</accession>
<feature type="binding site" evidence="2">
    <location>
        <begin position="27"/>
        <end position="34"/>
    </location>
    <ligand>
        <name>substrate</name>
    </ligand>
</feature>
<dbReference type="InterPro" id="IPR029033">
    <property type="entry name" value="His_PPase_superfam"/>
</dbReference>
<dbReference type="InterPro" id="IPR050275">
    <property type="entry name" value="PGM_Phosphatase"/>
</dbReference>
<reference evidence="3 4" key="1">
    <citation type="submission" date="2020-07" db="EMBL/GenBank/DDBJ databases">
        <title>Sequencing the genomes of 1000 actinobacteria strains.</title>
        <authorList>
            <person name="Klenk H.-P."/>
        </authorList>
    </citation>
    <scope>NUCLEOTIDE SEQUENCE [LARGE SCALE GENOMIC DNA]</scope>
    <source>
        <strain evidence="3 4">DSM 29531</strain>
    </source>
</reference>
<comment type="caution">
    <text evidence="3">The sequence shown here is derived from an EMBL/GenBank/DDBJ whole genome shotgun (WGS) entry which is preliminary data.</text>
</comment>
<dbReference type="EMBL" id="JACCFW010000001">
    <property type="protein sequence ID" value="NYJ74207.1"/>
    <property type="molecule type" value="Genomic_DNA"/>
</dbReference>
<dbReference type="PROSITE" id="PS00175">
    <property type="entry name" value="PG_MUTASE"/>
    <property type="match status" value="1"/>
</dbReference>
<dbReference type="PANTHER" id="PTHR48100:SF62">
    <property type="entry name" value="GLUCOSYL-3-PHOSPHOGLYCERATE PHOSPHATASE"/>
    <property type="match status" value="1"/>
</dbReference>
<dbReference type="SMART" id="SM00855">
    <property type="entry name" value="PGAM"/>
    <property type="match status" value="1"/>
</dbReference>
<dbReference type="PANTHER" id="PTHR48100">
    <property type="entry name" value="BROAD-SPECIFICITY PHOSPHATASE YOR283W-RELATED"/>
    <property type="match status" value="1"/>
</dbReference>
<gene>
    <name evidence="3" type="ORF">HNR15_001170</name>
</gene>
<dbReference type="GO" id="GO:0005737">
    <property type="term" value="C:cytoplasm"/>
    <property type="evidence" value="ECO:0007669"/>
    <property type="project" value="TreeGrafter"/>
</dbReference>
<protein>
    <submittedName>
        <fullName evidence="3">Broad specificity phosphatase PhoE</fullName>
    </submittedName>
</protein>
<sequence>MSTTAGGESTDSRAAEAVPPRRIIVLRHGQTTFNAAGIWQGRLDAPLSDLGRQQAQEAAAALTAYGIDVIYTSDLSRALDTARALGAAVGIDPVCDARLREIDVGEWAGMTTTEVTEQFPDEQAAITAGDDLRRGRTGESVAHVATRVDAFIEDVVSTLPPGATMAVVSHGVTGRALAAQLVGMQQGVAWHCLGGLFNCHWAQLVEHRSGWRIEGWNADR</sequence>
<keyword evidence="4" id="KW-1185">Reference proteome</keyword>
<dbReference type="Pfam" id="PF00300">
    <property type="entry name" value="His_Phos_1"/>
    <property type="match status" value="1"/>
</dbReference>
<evidence type="ECO:0000256" key="1">
    <source>
        <dbReference type="PIRSR" id="PIRSR613078-1"/>
    </source>
</evidence>
<dbReference type="Gene3D" id="3.40.50.1240">
    <property type="entry name" value="Phosphoglycerate mutase-like"/>
    <property type="match status" value="1"/>
</dbReference>
<dbReference type="GO" id="GO:0016791">
    <property type="term" value="F:phosphatase activity"/>
    <property type="evidence" value="ECO:0007669"/>
    <property type="project" value="TreeGrafter"/>
</dbReference>